<protein>
    <submittedName>
        <fullName evidence="12">Fimbrial protein</fullName>
    </submittedName>
</protein>
<dbReference type="FunFam" id="2.60.40.3110:FF:000001">
    <property type="entry name" value="Putative fimbrial outer membrane usher"/>
    <property type="match status" value="1"/>
</dbReference>
<evidence type="ECO:0000256" key="4">
    <source>
        <dbReference type="ARBA" id="ARBA00022452"/>
    </source>
</evidence>
<accession>A0A2J0PPK7</accession>
<evidence type="ECO:0000256" key="7">
    <source>
        <dbReference type="ARBA" id="ARBA00022729"/>
    </source>
</evidence>
<evidence type="ECO:0000256" key="8">
    <source>
        <dbReference type="ARBA" id="ARBA00023136"/>
    </source>
</evidence>
<proteinExistence type="inferred from homology"/>
<dbReference type="InterPro" id="IPR042186">
    <property type="entry name" value="FimD_plug_dom"/>
</dbReference>
<dbReference type="GO" id="GO:0009297">
    <property type="term" value="P:pilus assembly"/>
    <property type="evidence" value="ECO:0007669"/>
    <property type="project" value="InterPro"/>
</dbReference>
<dbReference type="Pfam" id="PF13953">
    <property type="entry name" value="PapC_C"/>
    <property type="match status" value="1"/>
</dbReference>
<dbReference type="RefSeq" id="WP_014882610.1">
    <property type="nucleotide sequence ID" value="NC_018405.1"/>
</dbReference>
<reference evidence="12 13" key="1">
    <citation type="journal article" date="2017" name="J. Antimicrob. Chemother.">
        <title>Characterization of the population structure, drug resistance mechanisms and plasmids of the community-associated Enterobacter cloacae complex in China.</title>
        <authorList>
            <person name="Zhou K."/>
            <person name="Yu W."/>
            <person name="Cao X."/>
            <person name="Shen P."/>
            <person name="Lu H."/>
            <person name="Luo Q."/>
            <person name="Rossen J.W.A."/>
            <person name="Xiao Y."/>
        </authorList>
    </citation>
    <scope>NUCLEOTIDE SEQUENCE [LARGE SCALE GENOMIC DNA]</scope>
    <source>
        <strain evidence="12">ECC1097</strain>
    </source>
</reference>
<dbReference type="InterPro" id="IPR025885">
    <property type="entry name" value="PapC_N"/>
</dbReference>
<keyword evidence="8" id="KW-0472">Membrane</keyword>
<dbReference type="InterPro" id="IPR043142">
    <property type="entry name" value="PapC-like_C_sf"/>
</dbReference>
<gene>
    <name evidence="12" type="ORF">B9Q37_03325</name>
</gene>
<evidence type="ECO:0000256" key="6">
    <source>
        <dbReference type="ARBA" id="ARBA00022692"/>
    </source>
</evidence>
<evidence type="ECO:0000256" key="5">
    <source>
        <dbReference type="ARBA" id="ARBA00022558"/>
    </source>
</evidence>
<dbReference type="AlphaFoldDB" id="A0A2J0PPK7"/>
<dbReference type="PANTHER" id="PTHR30451">
    <property type="entry name" value="OUTER MEMBRANE USHER PROTEIN"/>
    <property type="match status" value="1"/>
</dbReference>
<dbReference type="Proteomes" id="UP000230495">
    <property type="component" value="Unassembled WGS sequence"/>
</dbReference>
<comment type="subcellular location">
    <subcellularLocation>
        <location evidence="1">Cell outer membrane</location>
        <topology evidence="1">Multi-pass membrane protein</topology>
    </subcellularLocation>
</comment>
<comment type="caution">
    <text evidence="12">The sequence shown here is derived from an EMBL/GenBank/DDBJ whole genome shotgun (WGS) entry which is preliminary data.</text>
</comment>
<dbReference type="InterPro" id="IPR025949">
    <property type="entry name" value="PapC-like_C"/>
</dbReference>
<comment type="similarity">
    <text evidence="2">Belongs to the fimbrial export usher family.</text>
</comment>
<evidence type="ECO:0000259" key="11">
    <source>
        <dbReference type="Pfam" id="PF13954"/>
    </source>
</evidence>
<dbReference type="PANTHER" id="PTHR30451:SF21">
    <property type="entry name" value="FIMBRIAL USHER DOMAIN-CONTAINING PROTEIN YDET-RELATED"/>
    <property type="match status" value="1"/>
</dbReference>
<dbReference type="OrthoDB" id="6554712at2"/>
<evidence type="ECO:0000256" key="3">
    <source>
        <dbReference type="ARBA" id="ARBA00022448"/>
    </source>
</evidence>
<evidence type="ECO:0000256" key="9">
    <source>
        <dbReference type="ARBA" id="ARBA00023237"/>
    </source>
</evidence>
<dbReference type="EMBL" id="NEEU01000002">
    <property type="protein sequence ID" value="PJD76409.1"/>
    <property type="molecule type" value="Genomic_DNA"/>
</dbReference>
<feature type="domain" description="PapC-like C-terminal" evidence="10">
    <location>
        <begin position="749"/>
        <end position="810"/>
    </location>
</feature>
<dbReference type="GO" id="GO:0009279">
    <property type="term" value="C:cell outer membrane"/>
    <property type="evidence" value="ECO:0007669"/>
    <property type="project" value="UniProtKB-SubCell"/>
</dbReference>
<evidence type="ECO:0000313" key="13">
    <source>
        <dbReference type="Proteomes" id="UP000230495"/>
    </source>
</evidence>
<dbReference type="KEGG" id="eno:ECENHK_04195"/>
<dbReference type="Pfam" id="PF00577">
    <property type="entry name" value="Usher"/>
    <property type="match status" value="1"/>
</dbReference>
<dbReference type="Gene3D" id="2.60.40.2070">
    <property type="match status" value="1"/>
</dbReference>
<evidence type="ECO:0000313" key="12">
    <source>
        <dbReference type="EMBL" id="PJD76409.1"/>
    </source>
</evidence>
<evidence type="ECO:0000256" key="1">
    <source>
        <dbReference type="ARBA" id="ARBA00004571"/>
    </source>
</evidence>
<keyword evidence="3" id="KW-0813">Transport</keyword>
<keyword evidence="7" id="KW-0732">Signal</keyword>
<dbReference type="Pfam" id="PF13954">
    <property type="entry name" value="PapC_N"/>
    <property type="match status" value="1"/>
</dbReference>
<name>A0A2J0PPK7_9ENTR</name>
<dbReference type="Gene3D" id="2.60.40.2610">
    <property type="entry name" value="Outer membrane usher protein FimD, plug domain"/>
    <property type="match status" value="1"/>
</dbReference>
<dbReference type="SUPFAM" id="SSF141729">
    <property type="entry name" value="FimD N-terminal domain-like"/>
    <property type="match status" value="1"/>
</dbReference>
<dbReference type="GO" id="GO:0015473">
    <property type="term" value="F:fimbrial usher porin activity"/>
    <property type="evidence" value="ECO:0007669"/>
    <property type="project" value="InterPro"/>
</dbReference>
<keyword evidence="5" id="KW-1029">Fimbrium biogenesis</keyword>
<evidence type="ECO:0000259" key="10">
    <source>
        <dbReference type="Pfam" id="PF13953"/>
    </source>
</evidence>
<evidence type="ECO:0000256" key="2">
    <source>
        <dbReference type="ARBA" id="ARBA00008064"/>
    </source>
</evidence>
<keyword evidence="9" id="KW-0998">Cell outer membrane</keyword>
<keyword evidence="6" id="KW-0812">Transmembrane</keyword>
<feature type="domain" description="PapC N-terminal" evidence="11">
    <location>
        <begin position="30"/>
        <end position="177"/>
    </location>
</feature>
<sequence>MSSPSRQKQVWSGIVLALFVAIPPAWADDEFNLRILELDTPLENTATLKNFINDNGLLAGRYLTTIMWDRDVVDKREVTYVLSDDKQQLLPELTKADLREFGVNVDAVPDLNDLNDAACIRDISHFIEHARYDYNQDNQTLTLVIPQAYRNRAAAGAINPKLWDDGAPAAWTSYQLSGSQQHYSTGQTSSTWLGLTSGLNLGAWRLRNNSTWSDSSGWEAIATTLQRDIKALKSQLELGQTYTNSELFDSVQMTGLTLETDTAMLPVSQQGFAPVVRGIANSDAKVTIKQNGYTLYQTNVSPGPFEIRDLSQVASGADLEVTVEEADGSEHSFIQASASVPVLQREGGFKYSLAAGRYRGNEGEDEPTFVQGTAIYGLPYGVTAYTGAQGASMYHALLLGVGADLGHLGSASVDITTARTAFDDGRDDANGLSWRAQYSKDIPDTDTTVTLASYRYSTSGFYTFQEAIDQRDSEIDDGIYTYRRTNNRRSRMQVNLSQRLSDWGSAYLNGYQQDYWDMDGHERSVSAGLSSSWRNITWSISYNLTRTPDADSDRQLALNVNIPLSHWLSNAWANYSVNTASGGYVSHQVGIGGTALEDNKLSFNLQQTYANKDTGYGGSVFGRYRGSSGEVGMGYSYGGDNRQWNYNAQGSIVAHGQGVTLGQPVRDAFAIVHINDGEDVNVQSGRGIYTDAFGNAIVPSLTAYRHNTLTVNTQERSDIDIDAAMLDLVPTKGAVILANFEARVGRRALVTLRHQGKPVPFGAIVALDNTNAIVGDDGEVYLSGLNGHTSFSAQWGEAGDEQCYGVIDLPDDNGEGIINTAVNCQ</sequence>
<dbReference type="InterPro" id="IPR000015">
    <property type="entry name" value="Fimb_usher"/>
</dbReference>
<dbReference type="Gene3D" id="2.60.40.3110">
    <property type="match status" value="1"/>
</dbReference>
<organism evidence="12">
    <name type="scientific">Enterobacter kobei</name>
    <dbReference type="NCBI Taxonomy" id="208224"/>
    <lineage>
        <taxon>Bacteria</taxon>
        <taxon>Pseudomonadati</taxon>
        <taxon>Pseudomonadota</taxon>
        <taxon>Gammaproteobacteria</taxon>
        <taxon>Enterobacterales</taxon>
        <taxon>Enterobacteriaceae</taxon>
        <taxon>Enterobacter</taxon>
        <taxon>Enterobacter cloacae complex</taxon>
    </lineage>
</organism>
<dbReference type="InterPro" id="IPR037224">
    <property type="entry name" value="PapC_N_sf"/>
</dbReference>
<dbReference type="Gene3D" id="3.10.20.410">
    <property type="match status" value="1"/>
</dbReference>
<keyword evidence="4" id="KW-1134">Transmembrane beta strand</keyword>